<reference evidence="2 3" key="1">
    <citation type="submission" date="2016-02" db="EMBL/GenBank/DDBJ databases">
        <title>Draft genome sequence of the strain BR 10247T Bradyrhizobium neotropicale isolated from nodules of Centrolobium paraense.</title>
        <authorList>
            <person name="Simoes-Araujo J.L."/>
            <person name="Barauna A.C."/>
            <person name="Silva K."/>
            <person name="Zilli J.E."/>
        </authorList>
    </citation>
    <scope>NUCLEOTIDE SEQUENCE [LARGE SCALE GENOMIC DNA]</scope>
    <source>
        <strain evidence="2 3">BR 10247</strain>
    </source>
</reference>
<dbReference type="Pfam" id="PF08241">
    <property type="entry name" value="Methyltransf_11"/>
    <property type="match status" value="1"/>
</dbReference>
<dbReference type="InterPro" id="IPR013216">
    <property type="entry name" value="Methyltransf_11"/>
</dbReference>
<gene>
    <name evidence="2" type="ORF">AXW67_35465</name>
</gene>
<dbReference type="InterPro" id="IPR029063">
    <property type="entry name" value="SAM-dependent_MTases_sf"/>
</dbReference>
<evidence type="ECO:0000313" key="2">
    <source>
        <dbReference type="EMBL" id="OAF19814.1"/>
    </source>
</evidence>
<dbReference type="CDD" id="cd02440">
    <property type="entry name" value="AdoMet_MTases"/>
    <property type="match status" value="1"/>
</dbReference>
<keyword evidence="3" id="KW-1185">Reference proteome</keyword>
<name>A0A176ZI28_9BRAD</name>
<feature type="domain" description="Methyltransferase type 11" evidence="1">
    <location>
        <begin position="4"/>
        <end position="80"/>
    </location>
</feature>
<sequence length="215" mass="24569">MLDAGAIVTTFDASVAINVNRENNAWKGDVKFLRADIYEIPVPDGSFDFVFCYGVIQHLPDAEKAVRSLVSKLKPGGRISIDHYLKTSALDPFNQPKYFWRRWTVGMEPDKLLHIIRAYMPFWLPINTLIQRIPYFGPKIAALTMIPCWNYLRSGLNRQQRLEWAILDTFDALSPVYDTPRTLEEVRELIARCEGLTEISVFYGSNGVVANAVKR</sequence>
<proteinExistence type="predicted"/>
<comment type="caution">
    <text evidence="2">The sequence shown here is derived from an EMBL/GenBank/DDBJ whole genome shotgun (WGS) entry which is preliminary data.</text>
</comment>
<dbReference type="EMBL" id="LSEF01000015">
    <property type="protein sequence ID" value="OAF19814.1"/>
    <property type="molecule type" value="Genomic_DNA"/>
</dbReference>
<dbReference type="SUPFAM" id="SSF53335">
    <property type="entry name" value="S-adenosyl-L-methionine-dependent methyltransferases"/>
    <property type="match status" value="1"/>
</dbReference>
<dbReference type="AlphaFoldDB" id="A0A176ZI28"/>
<dbReference type="Gene3D" id="3.40.50.150">
    <property type="entry name" value="Vaccinia Virus protein VP39"/>
    <property type="match status" value="1"/>
</dbReference>
<organism evidence="2 3">
    <name type="scientific">Bradyrhizobium neotropicale</name>
    <dbReference type="NCBI Taxonomy" id="1497615"/>
    <lineage>
        <taxon>Bacteria</taxon>
        <taxon>Pseudomonadati</taxon>
        <taxon>Pseudomonadota</taxon>
        <taxon>Alphaproteobacteria</taxon>
        <taxon>Hyphomicrobiales</taxon>
        <taxon>Nitrobacteraceae</taxon>
        <taxon>Bradyrhizobium</taxon>
    </lineage>
</organism>
<evidence type="ECO:0000313" key="3">
    <source>
        <dbReference type="Proteomes" id="UP000077173"/>
    </source>
</evidence>
<dbReference type="GO" id="GO:0008757">
    <property type="term" value="F:S-adenosylmethionine-dependent methyltransferase activity"/>
    <property type="evidence" value="ECO:0007669"/>
    <property type="project" value="InterPro"/>
</dbReference>
<accession>A0A176ZI28</accession>
<dbReference type="Proteomes" id="UP000077173">
    <property type="component" value="Unassembled WGS sequence"/>
</dbReference>
<evidence type="ECO:0000259" key="1">
    <source>
        <dbReference type="Pfam" id="PF08241"/>
    </source>
</evidence>
<protein>
    <recommendedName>
        <fullName evidence="1">Methyltransferase type 11 domain-containing protein</fullName>
    </recommendedName>
</protein>